<protein>
    <recommendedName>
        <fullName evidence="1">non-specific serine/threonine protein kinase</fullName>
        <ecNumber evidence="1">2.7.11.1</ecNumber>
    </recommendedName>
</protein>
<feature type="region of interest" description="Disordered" evidence="7">
    <location>
        <begin position="128"/>
        <end position="186"/>
    </location>
</feature>
<dbReference type="EC" id="2.7.11.1" evidence="1"/>
<evidence type="ECO:0000256" key="7">
    <source>
        <dbReference type="SAM" id="MobiDB-lite"/>
    </source>
</evidence>
<comment type="caution">
    <text evidence="8">The sequence shown here is derived from an EMBL/GenBank/DDBJ whole genome shotgun (WGS) entry which is preliminary data.</text>
</comment>
<evidence type="ECO:0000256" key="6">
    <source>
        <dbReference type="ARBA" id="ARBA00022840"/>
    </source>
</evidence>
<keyword evidence="5 8" id="KW-0418">Kinase</keyword>
<dbReference type="SUPFAM" id="SSF56112">
    <property type="entry name" value="Protein kinase-like (PK-like)"/>
    <property type="match status" value="1"/>
</dbReference>
<feature type="compositionally biased region" description="Polar residues" evidence="7">
    <location>
        <begin position="128"/>
        <end position="141"/>
    </location>
</feature>
<keyword evidence="6" id="KW-0067">ATP-binding</keyword>
<proteinExistence type="predicted"/>
<evidence type="ECO:0000256" key="2">
    <source>
        <dbReference type="ARBA" id="ARBA00022527"/>
    </source>
</evidence>
<evidence type="ECO:0000313" key="9">
    <source>
        <dbReference type="Proteomes" id="UP000474640"/>
    </source>
</evidence>
<keyword evidence="3" id="KW-0808">Transferase</keyword>
<evidence type="ECO:0000256" key="4">
    <source>
        <dbReference type="ARBA" id="ARBA00022741"/>
    </source>
</evidence>
<reference evidence="8 9" key="1">
    <citation type="submission" date="2020-01" db="EMBL/GenBank/DDBJ databases">
        <authorList>
            <person name="Palmer J.M."/>
        </authorList>
    </citation>
    <scope>NUCLEOTIDE SEQUENCE [LARGE SCALE GENOMIC DNA]</scope>
    <source>
        <strain evidence="8 9">TWF970</strain>
    </source>
</reference>
<dbReference type="InterPro" id="IPR011009">
    <property type="entry name" value="Kinase-like_dom_sf"/>
</dbReference>
<dbReference type="EMBL" id="JAABOJ010000075">
    <property type="protein sequence ID" value="KAF3270106.1"/>
    <property type="molecule type" value="Genomic_DNA"/>
</dbReference>
<dbReference type="AlphaFoldDB" id="A0A7C8V7C5"/>
<keyword evidence="2 8" id="KW-0723">Serine/threonine-protein kinase</keyword>
<name>A0A7C8V7C5_ORBOL</name>
<dbReference type="Gene3D" id="1.10.510.10">
    <property type="entry name" value="Transferase(Phosphotransferase) domain 1"/>
    <property type="match status" value="1"/>
</dbReference>
<feature type="compositionally biased region" description="Basic and acidic residues" evidence="7">
    <location>
        <begin position="161"/>
        <end position="186"/>
    </location>
</feature>
<organism evidence="8 9">
    <name type="scientific">Orbilia oligospora</name>
    <name type="common">Nematode-trapping fungus</name>
    <name type="synonym">Arthrobotrys oligospora</name>
    <dbReference type="NCBI Taxonomy" id="2813651"/>
    <lineage>
        <taxon>Eukaryota</taxon>
        <taxon>Fungi</taxon>
        <taxon>Dikarya</taxon>
        <taxon>Ascomycota</taxon>
        <taxon>Pezizomycotina</taxon>
        <taxon>Orbiliomycetes</taxon>
        <taxon>Orbiliales</taxon>
        <taxon>Orbiliaceae</taxon>
        <taxon>Orbilia</taxon>
    </lineage>
</organism>
<accession>A0A7C8V7C5</accession>
<gene>
    <name evidence="8" type="primary">NRC2_2</name>
    <name evidence="8" type="ORF">TWF970_011627</name>
</gene>
<dbReference type="GO" id="GO:0004674">
    <property type="term" value="F:protein serine/threonine kinase activity"/>
    <property type="evidence" value="ECO:0007669"/>
    <property type="project" value="UniProtKB-KW"/>
</dbReference>
<dbReference type="OrthoDB" id="432483at2759"/>
<evidence type="ECO:0000256" key="3">
    <source>
        <dbReference type="ARBA" id="ARBA00022679"/>
    </source>
</evidence>
<evidence type="ECO:0000256" key="1">
    <source>
        <dbReference type="ARBA" id="ARBA00012513"/>
    </source>
</evidence>
<evidence type="ECO:0000256" key="5">
    <source>
        <dbReference type="ARBA" id="ARBA00022777"/>
    </source>
</evidence>
<sequence length="186" mass="21003">MKCSTERLPSRVRIGMQHLLIYFEKKWDSPNPQALRKYPGKSRLISFYQNAELKPSRRTCKSLIRKLLVKDEVKRLGSRAGASDVKAHPFFRSTQWALLRHMRPPMIPTVGKGADAVNFRLVKESESVDISASRGTGTDQEAATPGEKGTDPFEDFNSVTLHHDGDHDHHHHVDTGFEKDRGGTNT</sequence>
<keyword evidence="4" id="KW-0547">Nucleotide-binding</keyword>
<dbReference type="GO" id="GO:0005524">
    <property type="term" value="F:ATP binding"/>
    <property type="evidence" value="ECO:0007669"/>
    <property type="project" value="UniProtKB-KW"/>
</dbReference>
<dbReference type="Gene3D" id="3.30.200.20">
    <property type="entry name" value="Phosphorylase Kinase, domain 1"/>
    <property type="match status" value="1"/>
</dbReference>
<dbReference type="PANTHER" id="PTHR45637">
    <property type="entry name" value="FLIPPASE KINASE 1-RELATED"/>
    <property type="match status" value="1"/>
</dbReference>
<dbReference type="Proteomes" id="UP000474640">
    <property type="component" value="Unassembled WGS sequence"/>
</dbReference>
<evidence type="ECO:0000313" key="8">
    <source>
        <dbReference type="EMBL" id="KAF3270106.1"/>
    </source>
</evidence>